<reference evidence="4 5" key="1">
    <citation type="journal article" date="2015" name="Stand. Genomic Sci.">
        <title>Genomic Encyclopedia of Bacterial and Archaeal Type Strains, Phase III: the genomes of soil and plant-associated and newly described type strains.</title>
        <authorList>
            <person name="Whitman W.B."/>
            <person name="Woyke T."/>
            <person name="Klenk H.P."/>
            <person name="Zhou Y."/>
            <person name="Lilburn T.G."/>
            <person name="Beck B.J."/>
            <person name="De Vos P."/>
            <person name="Vandamme P."/>
            <person name="Eisen J.A."/>
            <person name="Garrity G."/>
            <person name="Hugenholtz P."/>
            <person name="Kyrpides N.C."/>
        </authorList>
    </citation>
    <scope>NUCLEOTIDE SEQUENCE [LARGE SCALE GENOMIC DNA]</scope>
    <source>
        <strain evidence="4 5">VKM Ac-2572</strain>
    </source>
</reference>
<keyword evidence="2" id="KW-0560">Oxidoreductase</keyword>
<organism evidence="4 5">
    <name type="scientific">Kribbella steppae</name>
    <dbReference type="NCBI Taxonomy" id="2512223"/>
    <lineage>
        <taxon>Bacteria</taxon>
        <taxon>Bacillati</taxon>
        <taxon>Actinomycetota</taxon>
        <taxon>Actinomycetes</taxon>
        <taxon>Propionibacteriales</taxon>
        <taxon>Kribbellaceae</taxon>
        <taxon>Kribbella</taxon>
    </lineage>
</organism>
<evidence type="ECO:0000313" key="4">
    <source>
        <dbReference type="EMBL" id="TCO28025.1"/>
    </source>
</evidence>
<evidence type="ECO:0000313" key="5">
    <source>
        <dbReference type="Proteomes" id="UP000294508"/>
    </source>
</evidence>
<comment type="similarity">
    <text evidence="1">Belongs to the short-chain dehydrogenases/reductases (SDR) family.</text>
</comment>
<keyword evidence="5" id="KW-1185">Reference proteome</keyword>
<sequence length="269" mass="28443">MNEPITADLAGQTTVILGGTGNIGEGIVRAHIAAGATVVVPSRDAGRIEVVRQALDGGADRLVGIEGDTQTFDGMTKIAEETVDRAGPPTHVVASIGGWYGGQPVWQTDEQDWNTYFVDPSRAHFAAARAFIPRMTDGGSYTMILGLSAYLAMPATSPRAMHGGALRMLRRTLSTEVGRQRRVNSLAFAPLLSRARPHGDPTWLSSDHVGRLTLGLATTPAVTGQDFQVPDLADYTALMTSGFPAETDHDRLGNPVAGASRPDGTRRAG</sequence>
<dbReference type="RefSeq" id="WP_132210261.1">
    <property type="nucleotide sequence ID" value="NZ_SLWN01000006.1"/>
</dbReference>
<dbReference type="EMBL" id="SLWN01000006">
    <property type="protein sequence ID" value="TCO28025.1"/>
    <property type="molecule type" value="Genomic_DNA"/>
</dbReference>
<gene>
    <name evidence="4" type="ORF">EV652_1067</name>
</gene>
<dbReference type="Gene3D" id="3.40.50.720">
    <property type="entry name" value="NAD(P)-binding Rossmann-like Domain"/>
    <property type="match status" value="1"/>
</dbReference>
<dbReference type="InterPro" id="IPR036291">
    <property type="entry name" value="NAD(P)-bd_dom_sf"/>
</dbReference>
<evidence type="ECO:0000256" key="2">
    <source>
        <dbReference type="ARBA" id="ARBA00023002"/>
    </source>
</evidence>
<accession>A0A4R2HJS2</accession>
<dbReference type="PANTHER" id="PTHR43669:SF3">
    <property type="entry name" value="ALCOHOL DEHYDROGENASE, PUTATIVE (AFU_ORTHOLOGUE AFUA_3G03445)-RELATED"/>
    <property type="match status" value="1"/>
</dbReference>
<dbReference type="AlphaFoldDB" id="A0A4R2HJS2"/>
<proteinExistence type="inferred from homology"/>
<name>A0A4R2HJS2_9ACTN</name>
<dbReference type="Proteomes" id="UP000294508">
    <property type="component" value="Unassembled WGS sequence"/>
</dbReference>
<feature type="region of interest" description="Disordered" evidence="3">
    <location>
        <begin position="245"/>
        <end position="269"/>
    </location>
</feature>
<protein>
    <submittedName>
        <fullName evidence="4">3-oxoacyl-[acyl-carrier protein] reductase</fullName>
    </submittedName>
</protein>
<dbReference type="Pfam" id="PF13561">
    <property type="entry name" value="adh_short_C2"/>
    <property type="match status" value="1"/>
</dbReference>
<evidence type="ECO:0000256" key="1">
    <source>
        <dbReference type="ARBA" id="ARBA00006484"/>
    </source>
</evidence>
<dbReference type="InterPro" id="IPR002347">
    <property type="entry name" value="SDR_fam"/>
</dbReference>
<dbReference type="GO" id="GO:0016491">
    <property type="term" value="F:oxidoreductase activity"/>
    <property type="evidence" value="ECO:0007669"/>
    <property type="project" value="UniProtKB-KW"/>
</dbReference>
<comment type="caution">
    <text evidence="4">The sequence shown here is derived from an EMBL/GenBank/DDBJ whole genome shotgun (WGS) entry which is preliminary data.</text>
</comment>
<evidence type="ECO:0000256" key="3">
    <source>
        <dbReference type="SAM" id="MobiDB-lite"/>
    </source>
</evidence>
<dbReference type="PANTHER" id="PTHR43669">
    <property type="entry name" value="5-KETO-D-GLUCONATE 5-REDUCTASE"/>
    <property type="match status" value="1"/>
</dbReference>
<dbReference type="SUPFAM" id="SSF51735">
    <property type="entry name" value="NAD(P)-binding Rossmann-fold domains"/>
    <property type="match status" value="1"/>
</dbReference>
<dbReference type="OrthoDB" id="9786435at2"/>